<proteinExistence type="predicted"/>
<protein>
    <recommendedName>
        <fullName evidence="1">RGS domain-containing protein</fullName>
    </recommendedName>
</protein>
<dbReference type="PROSITE" id="PS50132">
    <property type="entry name" value="RGS"/>
    <property type="match status" value="1"/>
</dbReference>
<comment type="caution">
    <text evidence="2">The sequence shown here is derived from an EMBL/GenBank/DDBJ whole genome shotgun (WGS) entry which is preliminary data.</text>
</comment>
<evidence type="ECO:0000313" key="3">
    <source>
        <dbReference type="Proteomes" id="UP001529510"/>
    </source>
</evidence>
<gene>
    <name evidence="2" type="ORF">M9458_012934</name>
</gene>
<dbReference type="InterPro" id="IPR016137">
    <property type="entry name" value="RGS"/>
</dbReference>
<accession>A0ABD0QVL5</accession>
<reference evidence="2 3" key="1">
    <citation type="submission" date="2024-05" db="EMBL/GenBank/DDBJ databases">
        <title>Genome sequencing and assembly of Indian major carp, Cirrhinus mrigala (Hamilton, 1822).</title>
        <authorList>
            <person name="Mohindra V."/>
            <person name="Chowdhury L.M."/>
            <person name="Lal K."/>
            <person name="Jena J.K."/>
        </authorList>
    </citation>
    <scope>NUCLEOTIDE SEQUENCE [LARGE SCALE GENOMIC DNA]</scope>
    <source>
        <strain evidence="2">CM1030</strain>
        <tissue evidence="2">Blood</tissue>
    </source>
</reference>
<dbReference type="InterPro" id="IPR044926">
    <property type="entry name" value="RGS_subdomain_2"/>
</dbReference>
<dbReference type="EMBL" id="JAMKFB020000006">
    <property type="protein sequence ID" value="KAL0190236.1"/>
    <property type="molecule type" value="Genomic_DNA"/>
</dbReference>
<feature type="non-terminal residue" evidence="2">
    <location>
        <position position="1"/>
    </location>
</feature>
<evidence type="ECO:0000259" key="1">
    <source>
        <dbReference type="PROSITE" id="PS50132"/>
    </source>
</evidence>
<dbReference type="AlphaFoldDB" id="A0ABD0QVL5"/>
<feature type="non-terminal residue" evidence="2">
    <location>
        <position position="52"/>
    </location>
</feature>
<dbReference type="Gene3D" id="1.10.167.10">
    <property type="entry name" value="Regulator of G-protein Signalling 4, domain 2"/>
    <property type="match status" value="1"/>
</dbReference>
<organism evidence="2 3">
    <name type="scientific">Cirrhinus mrigala</name>
    <name type="common">Mrigala</name>
    <dbReference type="NCBI Taxonomy" id="683832"/>
    <lineage>
        <taxon>Eukaryota</taxon>
        <taxon>Metazoa</taxon>
        <taxon>Chordata</taxon>
        <taxon>Craniata</taxon>
        <taxon>Vertebrata</taxon>
        <taxon>Euteleostomi</taxon>
        <taxon>Actinopterygii</taxon>
        <taxon>Neopterygii</taxon>
        <taxon>Teleostei</taxon>
        <taxon>Ostariophysi</taxon>
        <taxon>Cypriniformes</taxon>
        <taxon>Cyprinidae</taxon>
        <taxon>Labeoninae</taxon>
        <taxon>Labeonini</taxon>
        <taxon>Cirrhinus</taxon>
    </lineage>
</organism>
<keyword evidence="3" id="KW-1185">Reference proteome</keyword>
<dbReference type="SUPFAM" id="SSF48097">
    <property type="entry name" value="Regulator of G-protein signaling, RGS"/>
    <property type="match status" value="1"/>
</dbReference>
<sequence length="52" mass="6046">SFEEVLTTSQYIGHFRQFLQEHNADGALLFIQEAESLRTVEPKRQKAKIRAI</sequence>
<dbReference type="InterPro" id="IPR036305">
    <property type="entry name" value="RGS_sf"/>
</dbReference>
<feature type="domain" description="RGS" evidence="1">
    <location>
        <begin position="1"/>
        <end position="52"/>
    </location>
</feature>
<name>A0ABD0QVL5_CIRMR</name>
<evidence type="ECO:0000313" key="2">
    <source>
        <dbReference type="EMBL" id="KAL0190236.1"/>
    </source>
</evidence>
<dbReference type="Proteomes" id="UP001529510">
    <property type="component" value="Unassembled WGS sequence"/>
</dbReference>